<evidence type="ECO:0000256" key="6">
    <source>
        <dbReference type="ARBA" id="ARBA00022989"/>
    </source>
</evidence>
<comment type="similarity">
    <text evidence="2 8">Belongs to the 4-toluene sulfonate uptake permease (TSUP) (TC 2.A.102) family.</text>
</comment>
<dbReference type="Pfam" id="PF01925">
    <property type="entry name" value="TauE"/>
    <property type="match status" value="1"/>
</dbReference>
<feature type="transmembrane region" description="Helical" evidence="8">
    <location>
        <begin position="183"/>
        <end position="208"/>
    </location>
</feature>
<proteinExistence type="inferred from homology"/>
<accession>A0ABP4NTJ6</accession>
<dbReference type="EMBL" id="BAAAQD010000037">
    <property type="protein sequence ID" value="GAA1566406.1"/>
    <property type="molecule type" value="Genomic_DNA"/>
</dbReference>
<organism evidence="9 10">
    <name type="scientific">Dactylosporangium maewongense</name>
    <dbReference type="NCBI Taxonomy" id="634393"/>
    <lineage>
        <taxon>Bacteria</taxon>
        <taxon>Bacillati</taxon>
        <taxon>Actinomycetota</taxon>
        <taxon>Actinomycetes</taxon>
        <taxon>Micromonosporales</taxon>
        <taxon>Micromonosporaceae</taxon>
        <taxon>Dactylosporangium</taxon>
    </lineage>
</organism>
<dbReference type="Proteomes" id="UP001501470">
    <property type="component" value="Unassembled WGS sequence"/>
</dbReference>
<keyword evidence="5 8" id="KW-0812">Transmembrane</keyword>
<evidence type="ECO:0000256" key="4">
    <source>
        <dbReference type="ARBA" id="ARBA00022475"/>
    </source>
</evidence>
<comment type="caution">
    <text evidence="9">The sequence shown here is derived from an EMBL/GenBank/DDBJ whole genome shotgun (WGS) entry which is preliminary data.</text>
</comment>
<sequence length="248" mass="25072">MDLFGGAALACAGLLAGAVNGVAGGGTLIAFPAMLAVGYPPVSANVASALATLPGYVGGLVGYRAELRRQLRAARVLAISSIAGATLGATMLLSLPPEGFAVVAPFLVLTAVAALALQGFVARRAGDRGRAPRPRAMQAAQLAVSAYGGYFSAGLGVMLLAALRTFKDDDLHELNALKGALSLLIGLVSGTCFIAFGPVEWGPVAVMSAAGLVGGRIGVRFARRLRPAVLNRLIIATGLVLSIALLLR</sequence>
<evidence type="ECO:0000256" key="8">
    <source>
        <dbReference type="RuleBase" id="RU363041"/>
    </source>
</evidence>
<keyword evidence="4 8" id="KW-1003">Cell membrane</keyword>
<keyword evidence="7 8" id="KW-0472">Membrane</keyword>
<dbReference type="PANTHER" id="PTHR30269:SF0">
    <property type="entry name" value="MEMBRANE TRANSPORTER PROTEIN YFCA-RELATED"/>
    <property type="match status" value="1"/>
</dbReference>
<gene>
    <name evidence="9" type="ORF">GCM10009827_105110</name>
</gene>
<evidence type="ECO:0000256" key="7">
    <source>
        <dbReference type="ARBA" id="ARBA00023136"/>
    </source>
</evidence>
<reference evidence="10" key="1">
    <citation type="journal article" date="2019" name="Int. J. Syst. Evol. Microbiol.">
        <title>The Global Catalogue of Microorganisms (GCM) 10K type strain sequencing project: providing services to taxonomists for standard genome sequencing and annotation.</title>
        <authorList>
            <consortium name="The Broad Institute Genomics Platform"/>
            <consortium name="The Broad Institute Genome Sequencing Center for Infectious Disease"/>
            <person name="Wu L."/>
            <person name="Ma J."/>
        </authorList>
    </citation>
    <scope>NUCLEOTIDE SEQUENCE [LARGE SCALE GENOMIC DNA]</scope>
    <source>
        <strain evidence="10">JCM 15933</strain>
    </source>
</reference>
<keyword evidence="6 8" id="KW-1133">Transmembrane helix</keyword>
<feature type="transmembrane region" description="Helical" evidence="8">
    <location>
        <begin position="42"/>
        <end position="61"/>
    </location>
</feature>
<feature type="transmembrane region" description="Helical" evidence="8">
    <location>
        <begin position="73"/>
        <end position="93"/>
    </location>
</feature>
<comment type="subcellular location">
    <subcellularLocation>
        <location evidence="1 8">Cell membrane</location>
        <topology evidence="1 8">Multi-pass membrane protein</topology>
    </subcellularLocation>
</comment>
<evidence type="ECO:0000256" key="5">
    <source>
        <dbReference type="ARBA" id="ARBA00022692"/>
    </source>
</evidence>
<evidence type="ECO:0000256" key="3">
    <source>
        <dbReference type="ARBA" id="ARBA00022448"/>
    </source>
</evidence>
<protein>
    <recommendedName>
        <fullName evidence="8">Probable membrane transporter protein</fullName>
    </recommendedName>
</protein>
<evidence type="ECO:0000256" key="2">
    <source>
        <dbReference type="ARBA" id="ARBA00009142"/>
    </source>
</evidence>
<keyword evidence="10" id="KW-1185">Reference proteome</keyword>
<evidence type="ECO:0000256" key="1">
    <source>
        <dbReference type="ARBA" id="ARBA00004651"/>
    </source>
</evidence>
<keyword evidence="3" id="KW-0813">Transport</keyword>
<name>A0ABP4NTJ6_9ACTN</name>
<evidence type="ECO:0000313" key="10">
    <source>
        <dbReference type="Proteomes" id="UP001501470"/>
    </source>
</evidence>
<feature type="transmembrane region" description="Helical" evidence="8">
    <location>
        <begin position="229"/>
        <end position="247"/>
    </location>
</feature>
<dbReference type="InterPro" id="IPR052017">
    <property type="entry name" value="TSUP"/>
</dbReference>
<evidence type="ECO:0000313" key="9">
    <source>
        <dbReference type="EMBL" id="GAA1566406.1"/>
    </source>
</evidence>
<feature type="transmembrane region" description="Helical" evidence="8">
    <location>
        <begin position="142"/>
        <end position="163"/>
    </location>
</feature>
<dbReference type="PANTHER" id="PTHR30269">
    <property type="entry name" value="TRANSMEMBRANE PROTEIN YFCA"/>
    <property type="match status" value="1"/>
</dbReference>
<feature type="transmembrane region" description="Helical" evidence="8">
    <location>
        <begin position="99"/>
        <end position="121"/>
    </location>
</feature>
<dbReference type="RefSeq" id="WP_344513208.1">
    <property type="nucleotide sequence ID" value="NZ_BAAAQD010000037.1"/>
</dbReference>
<dbReference type="InterPro" id="IPR002781">
    <property type="entry name" value="TM_pro_TauE-like"/>
</dbReference>